<keyword evidence="2 6" id="KW-0812">Transmembrane</keyword>
<feature type="compositionally biased region" description="Low complexity" evidence="5">
    <location>
        <begin position="296"/>
        <end position="305"/>
    </location>
</feature>
<evidence type="ECO:0000256" key="5">
    <source>
        <dbReference type="SAM" id="MobiDB-lite"/>
    </source>
</evidence>
<feature type="region of interest" description="Disordered" evidence="5">
    <location>
        <begin position="282"/>
        <end position="448"/>
    </location>
</feature>
<evidence type="ECO:0000256" key="2">
    <source>
        <dbReference type="ARBA" id="ARBA00022692"/>
    </source>
</evidence>
<sequence>MLRIEARRTAREGTPPDKYRTCCNCCNVKLGTVTLGIIETCLASLILVSIVQQVIWKSRTLDQCYKNFLRDCLIFKFRHFNITLVFDYIIALMMIFIILSVLLMFCGILSDTSTLLFPHLFVQAFFLLFSVGYFFLYAWSYFYGDIYTNNDSFQIQALLERMWLASLLLLLAAFQTYLFTSVVRCSLYLSKIEAQRRRRESAFERCSERVRLAKENGLWRTASWGGGFVQYKGQYDENKPIKEKKAKSNAHVQWGANIVVGELKSAKFLRQIEERYELPVAKPEYSPEKSPEKLSRSSSQASSSSITKQGQSISPPRVSLSHRISDSSHNSDTPSHHGSARAHKAPVTAQIRQIDGIKGTDRRASIEMKTSTSSARQYGHRNIGPKRDERFVRTESRTSSSSGSPPKREWSRTSGENEAAPLLAHHHQRSKRPPLRTHKSVDSTTMMEPPILSIPPGRRRSSLGAEEHSFITTHQKMGLAPEKSTFRVESPHHFVKKVSITSTGAPFIV</sequence>
<protein>
    <submittedName>
        <fullName evidence="8">Uncharacterized protein</fullName>
    </submittedName>
</protein>
<dbReference type="PANTHER" id="PTHR12479:SF10">
    <property type="entry name" value="LYSOSOMAL-ASSOCIATED TRANSMEMBRANE PROTEIN"/>
    <property type="match status" value="1"/>
</dbReference>
<reference evidence="8" key="1">
    <citation type="submission" date="2024-02" db="UniProtKB">
        <authorList>
            <consortium name="WormBaseParasite"/>
        </authorList>
    </citation>
    <scope>IDENTIFICATION</scope>
</reference>
<proteinExistence type="predicted"/>
<feature type="transmembrane region" description="Helical" evidence="6">
    <location>
        <begin position="120"/>
        <end position="142"/>
    </location>
</feature>
<feature type="compositionally biased region" description="Basic and acidic residues" evidence="5">
    <location>
        <begin position="285"/>
        <end position="295"/>
    </location>
</feature>
<accession>A0AAF3FB41</accession>
<dbReference type="InterPro" id="IPR051115">
    <property type="entry name" value="LAPTM_transporter"/>
</dbReference>
<feature type="compositionally biased region" description="Basic and acidic residues" evidence="5">
    <location>
        <begin position="385"/>
        <end position="396"/>
    </location>
</feature>
<evidence type="ECO:0000256" key="4">
    <source>
        <dbReference type="ARBA" id="ARBA00023136"/>
    </source>
</evidence>
<dbReference type="PANTHER" id="PTHR12479">
    <property type="entry name" value="LYSOSOMAL-ASSOCIATED TRANSMEMBRANE PROTEIN"/>
    <property type="match status" value="1"/>
</dbReference>
<feature type="transmembrane region" description="Helical" evidence="6">
    <location>
        <begin position="162"/>
        <end position="189"/>
    </location>
</feature>
<evidence type="ECO:0000313" key="7">
    <source>
        <dbReference type="Proteomes" id="UP000887575"/>
    </source>
</evidence>
<name>A0AAF3FB41_9BILA</name>
<comment type="subcellular location">
    <subcellularLocation>
        <location evidence="1">Endomembrane system</location>
        <topology evidence="1">Multi-pass membrane protein</topology>
    </subcellularLocation>
</comment>
<organism evidence="7 8">
    <name type="scientific">Mesorhabditis belari</name>
    <dbReference type="NCBI Taxonomy" id="2138241"/>
    <lineage>
        <taxon>Eukaryota</taxon>
        <taxon>Metazoa</taxon>
        <taxon>Ecdysozoa</taxon>
        <taxon>Nematoda</taxon>
        <taxon>Chromadorea</taxon>
        <taxon>Rhabditida</taxon>
        <taxon>Rhabditina</taxon>
        <taxon>Rhabditomorpha</taxon>
        <taxon>Rhabditoidea</taxon>
        <taxon>Rhabditidae</taxon>
        <taxon>Mesorhabditinae</taxon>
        <taxon>Mesorhabditis</taxon>
    </lineage>
</organism>
<dbReference type="Proteomes" id="UP000887575">
    <property type="component" value="Unassembled WGS sequence"/>
</dbReference>
<evidence type="ECO:0000256" key="1">
    <source>
        <dbReference type="ARBA" id="ARBA00004127"/>
    </source>
</evidence>
<dbReference type="WBParaSite" id="MBELARI_LOCUS4112">
    <property type="protein sequence ID" value="MBELARI_LOCUS4112"/>
    <property type="gene ID" value="MBELARI_LOCUS4112"/>
</dbReference>
<feature type="transmembrane region" description="Helical" evidence="6">
    <location>
        <begin position="88"/>
        <end position="108"/>
    </location>
</feature>
<keyword evidence="7" id="KW-1185">Reference proteome</keyword>
<keyword evidence="3 6" id="KW-1133">Transmembrane helix</keyword>
<dbReference type="AlphaFoldDB" id="A0AAF3FB41"/>
<feature type="compositionally biased region" description="Basic residues" evidence="5">
    <location>
        <begin position="424"/>
        <end position="438"/>
    </location>
</feature>
<evidence type="ECO:0000256" key="3">
    <source>
        <dbReference type="ARBA" id="ARBA00022989"/>
    </source>
</evidence>
<dbReference type="GO" id="GO:0012505">
    <property type="term" value="C:endomembrane system"/>
    <property type="evidence" value="ECO:0007669"/>
    <property type="project" value="UniProtKB-SubCell"/>
</dbReference>
<evidence type="ECO:0000256" key="6">
    <source>
        <dbReference type="SAM" id="Phobius"/>
    </source>
</evidence>
<dbReference type="GO" id="GO:0005765">
    <property type="term" value="C:lysosomal membrane"/>
    <property type="evidence" value="ECO:0007669"/>
    <property type="project" value="TreeGrafter"/>
</dbReference>
<keyword evidence="4 6" id="KW-0472">Membrane</keyword>
<evidence type="ECO:0000313" key="8">
    <source>
        <dbReference type="WBParaSite" id="MBELARI_LOCUS4112"/>
    </source>
</evidence>